<evidence type="ECO:0000256" key="1">
    <source>
        <dbReference type="ARBA" id="ARBA00005046"/>
    </source>
</evidence>
<dbReference type="RefSeq" id="WP_338199337.1">
    <property type="nucleotide sequence ID" value="NZ_JAEKNR010000049.1"/>
</dbReference>
<dbReference type="GO" id="GO:0006777">
    <property type="term" value="P:Mo-molybdopterin cofactor biosynthetic process"/>
    <property type="evidence" value="ECO:0007669"/>
    <property type="project" value="UniProtKB-KW"/>
</dbReference>
<keyword evidence="5" id="KW-1185">Reference proteome</keyword>
<dbReference type="SUPFAM" id="SSF53218">
    <property type="entry name" value="Molybdenum cofactor biosynthesis proteins"/>
    <property type="match status" value="1"/>
</dbReference>
<dbReference type="Proteomes" id="UP000612893">
    <property type="component" value="Unassembled WGS sequence"/>
</dbReference>
<name>A0A934N866_9BACT</name>
<dbReference type="Gene3D" id="3.40.980.10">
    <property type="entry name" value="MoaB/Mog-like domain"/>
    <property type="match status" value="1"/>
</dbReference>
<dbReference type="EMBL" id="JAEKNR010000049">
    <property type="protein sequence ID" value="MBJ7597259.1"/>
    <property type="molecule type" value="Genomic_DNA"/>
</dbReference>
<dbReference type="SMART" id="SM00852">
    <property type="entry name" value="MoCF_biosynth"/>
    <property type="match status" value="1"/>
</dbReference>
<comment type="pathway">
    <text evidence="1">Cofactor biosynthesis; molybdopterin biosynthesis.</text>
</comment>
<dbReference type="AlphaFoldDB" id="A0A934N866"/>
<dbReference type="PANTHER" id="PTHR43764">
    <property type="entry name" value="MOLYBDENUM COFACTOR BIOSYNTHESIS"/>
    <property type="match status" value="1"/>
</dbReference>
<dbReference type="Pfam" id="PF00994">
    <property type="entry name" value="MoCF_biosynth"/>
    <property type="match status" value="1"/>
</dbReference>
<evidence type="ECO:0000313" key="5">
    <source>
        <dbReference type="Proteomes" id="UP000612893"/>
    </source>
</evidence>
<evidence type="ECO:0000256" key="2">
    <source>
        <dbReference type="ARBA" id="ARBA00023150"/>
    </source>
</evidence>
<proteinExistence type="predicted"/>
<gene>
    <name evidence="4" type="ORF">JF922_04120</name>
</gene>
<reference evidence="4" key="1">
    <citation type="submission" date="2020-10" db="EMBL/GenBank/DDBJ databases">
        <title>Ca. Dormibacterota MAGs.</title>
        <authorList>
            <person name="Montgomery K."/>
        </authorList>
    </citation>
    <scope>NUCLEOTIDE SEQUENCE [LARGE SCALE GENOMIC DNA]</scope>
    <source>
        <strain evidence="4">SC8812_S17_10</strain>
    </source>
</reference>
<dbReference type="InterPro" id="IPR001453">
    <property type="entry name" value="MoaB/Mog_dom"/>
</dbReference>
<dbReference type="PANTHER" id="PTHR43764:SF1">
    <property type="entry name" value="MOLYBDOPTERIN MOLYBDOTRANSFERASE"/>
    <property type="match status" value="1"/>
</dbReference>
<dbReference type="InterPro" id="IPR051920">
    <property type="entry name" value="MPT_Adenylyltrnsfr/MoaC-Rel"/>
</dbReference>
<organism evidence="4 5">
    <name type="scientific">Candidatus Nephthysia bennettiae</name>
    <dbReference type="NCBI Taxonomy" id="3127016"/>
    <lineage>
        <taxon>Bacteria</taxon>
        <taxon>Bacillati</taxon>
        <taxon>Candidatus Dormiibacterota</taxon>
        <taxon>Candidatus Dormibacteria</taxon>
        <taxon>Candidatus Dormibacterales</taxon>
        <taxon>Candidatus Dormibacteraceae</taxon>
        <taxon>Candidatus Nephthysia</taxon>
    </lineage>
</organism>
<sequence length="157" mass="16389">MRAAVLTVSDRASAGRLTDESGPAVERLLRGAGFEVDPVAVVPDEVERIAGFLLASCEDHDLVVTSGGTGLGPRDRTPEATRGLLDYEVPGLAELMRSAGFAKTPLAALSRSLAGVRGRTLIVNLPGSVKGATESLEAILPVLGHAVRLLKGETEHR</sequence>
<accession>A0A934N866</accession>
<evidence type="ECO:0000259" key="3">
    <source>
        <dbReference type="SMART" id="SM00852"/>
    </source>
</evidence>
<dbReference type="NCBIfam" id="TIGR00177">
    <property type="entry name" value="molyb_syn"/>
    <property type="match status" value="1"/>
</dbReference>
<keyword evidence="2" id="KW-0501">Molybdenum cofactor biosynthesis</keyword>
<feature type="domain" description="MoaB/Mog" evidence="3">
    <location>
        <begin position="4"/>
        <end position="146"/>
    </location>
</feature>
<comment type="caution">
    <text evidence="4">The sequence shown here is derived from an EMBL/GenBank/DDBJ whole genome shotgun (WGS) entry which is preliminary data.</text>
</comment>
<dbReference type="CDD" id="cd00886">
    <property type="entry name" value="MogA_MoaB"/>
    <property type="match status" value="1"/>
</dbReference>
<evidence type="ECO:0000313" key="4">
    <source>
        <dbReference type="EMBL" id="MBJ7597259.1"/>
    </source>
</evidence>
<dbReference type="InterPro" id="IPR036425">
    <property type="entry name" value="MoaB/Mog-like_dom_sf"/>
</dbReference>
<protein>
    <submittedName>
        <fullName evidence="4">MogA/MoaB family molybdenum cofactor biosynthesis protein</fullName>
    </submittedName>
</protein>